<evidence type="ECO:0000313" key="3">
    <source>
        <dbReference type="Proteomes" id="UP000265520"/>
    </source>
</evidence>
<dbReference type="EMBL" id="LXQA010124700">
    <property type="protein sequence ID" value="MCI21409.1"/>
    <property type="molecule type" value="Genomic_DNA"/>
</dbReference>
<reference evidence="2 3" key="1">
    <citation type="journal article" date="2018" name="Front. Plant Sci.">
        <title>Red Clover (Trifolium pratense) and Zigzag Clover (T. medium) - A Picture of Genomic Similarities and Differences.</title>
        <authorList>
            <person name="Dluhosova J."/>
            <person name="Istvanek J."/>
            <person name="Nedelnik J."/>
            <person name="Repkova J."/>
        </authorList>
    </citation>
    <scope>NUCLEOTIDE SEQUENCE [LARGE SCALE GENOMIC DNA]</scope>
    <source>
        <strain evidence="3">cv. 10/8</strain>
        <tissue evidence="2">Leaf</tissue>
    </source>
</reference>
<dbReference type="AlphaFoldDB" id="A0A392QBZ3"/>
<accession>A0A392QBZ3</accession>
<sequence length="98" mass="10622">MAEGQASKPVKRNEGHIPISMDQTGRVGSTTRLVVSGIDSQQQNMSTMEFAALRNDEHITVIHPKPPDPDAQSSHPSNSKDASGIDDEMVVETPISRQ</sequence>
<dbReference type="Proteomes" id="UP000265520">
    <property type="component" value="Unassembled WGS sequence"/>
</dbReference>
<evidence type="ECO:0000256" key="1">
    <source>
        <dbReference type="SAM" id="MobiDB-lite"/>
    </source>
</evidence>
<feature type="compositionally biased region" description="Basic and acidic residues" evidence="1">
    <location>
        <begin position="58"/>
        <end position="68"/>
    </location>
</feature>
<keyword evidence="3" id="KW-1185">Reference proteome</keyword>
<feature type="compositionally biased region" description="Polar residues" evidence="1">
    <location>
        <begin position="71"/>
        <end position="81"/>
    </location>
</feature>
<proteinExistence type="predicted"/>
<organism evidence="2 3">
    <name type="scientific">Trifolium medium</name>
    <dbReference type="NCBI Taxonomy" id="97028"/>
    <lineage>
        <taxon>Eukaryota</taxon>
        <taxon>Viridiplantae</taxon>
        <taxon>Streptophyta</taxon>
        <taxon>Embryophyta</taxon>
        <taxon>Tracheophyta</taxon>
        <taxon>Spermatophyta</taxon>
        <taxon>Magnoliopsida</taxon>
        <taxon>eudicotyledons</taxon>
        <taxon>Gunneridae</taxon>
        <taxon>Pentapetalae</taxon>
        <taxon>rosids</taxon>
        <taxon>fabids</taxon>
        <taxon>Fabales</taxon>
        <taxon>Fabaceae</taxon>
        <taxon>Papilionoideae</taxon>
        <taxon>50 kb inversion clade</taxon>
        <taxon>NPAAA clade</taxon>
        <taxon>Hologalegina</taxon>
        <taxon>IRL clade</taxon>
        <taxon>Trifolieae</taxon>
        <taxon>Trifolium</taxon>
    </lineage>
</organism>
<comment type="caution">
    <text evidence="2">The sequence shown here is derived from an EMBL/GenBank/DDBJ whole genome shotgun (WGS) entry which is preliminary data.</text>
</comment>
<feature type="region of interest" description="Disordered" evidence="1">
    <location>
        <begin position="1"/>
        <end position="28"/>
    </location>
</feature>
<feature type="region of interest" description="Disordered" evidence="1">
    <location>
        <begin position="58"/>
        <end position="98"/>
    </location>
</feature>
<name>A0A392QBZ3_9FABA</name>
<protein>
    <submittedName>
        <fullName evidence="2">Uncharacterized protein</fullName>
    </submittedName>
</protein>
<evidence type="ECO:0000313" key="2">
    <source>
        <dbReference type="EMBL" id="MCI21409.1"/>
    </source>
</evidence>